<proteinExistence type="predicted"/>
<evidence type="ECO:0000256" key="1">
    <source>
        <dbReference type="SAM" id="MobiDB-lite"/>
    </source>
</evidence>
<organism evidence="2 3">
    <name type="scientific">Stigmatella aurantiaca</name>
    <dbReference type="NCBI Taxonomy" id="41"/>
    <lineage>
        <taxon>Bacteria</taxon>
        <taxon>Pseudomonadati</taxon>
        <taxon>Myxococcota</taxon>
        <taxon>Myxococcia</taxon>
        <taxon>Myxococcales</taxon>
        <taxon>Cystobacterineae</taxon>
        <taxon>Archangiaceae</taxon>
        <taxon>Stigmatella</taxon>
    </lineage>
</organism>
<reference evidence="3" key="1">
    <citation type="submission" date="2016-10" db="EMBL/GenBank/DDBJ databases">
        <authorList>
            <person name="Varghese N."/>
            <person name="Submissions S."/>
        </authorList>
    </citation>
    <scope>NUCLEOTIDE SEQUENCE [LARGE SCALE GENOMIC DNA]</scope>
    <source>
        <strain evidence="3">DSM 17044</strain>
    </source>
</reference>
<name>A0A1H7LL40_STIAU</name>
<dbReference type="OrthoDB" id="5526845at2"/>
<dbReference type="InterPro" id="IPR011990">
    <property type="entry name" value="TPR-like_helical_dom_sf"/>
</dbReference>
<dbReference type="Gene3D" id="1.25.40.10">
    <property type="entry name" value="Tetratricopeptide repeat domain"/>
    <property type="match status" value="1"/>
</dbReference>
<feature type="region of interest" description="Disordered" evidence="1">
    <location>
        <begin position="186"/>
        <end position="217"/>
    </location>
</feature>
<protein>
    <recommendedName>
        <fullName evidence="4">Tetratricopeptide repeat domain protein</fullName>
    </recommendedName>
</protein>
<dbReference type="Proteomes" id="UP000182719">
    <property type="component" value="Unassembled WGS sequence"/>
</dbReference>
<dbReference type="AlphaFoldDB" id="A0A1H7LL40"/>
<accession>A0A1H7LL40</accession>
<evidence type="ECO:0000313" key="3">
    <source>
        <dbReference type="Proteomes" id="UP000182719"/>
    </source>
</evidence>
<gene>
    <name evidence="2" type="ORF">SAMN05444354_103271</name>
</gene>
<dbReference type="EMBL" id="FOAP01000003">
    <property type="protein sequence ID" value="SEK99664.1"/>
    <property type="molecule type" value="Genomic_DNA"/>
</dbReference>
<evidence type="ECO:0008006" key="4">
    <source>
        <dbReference type="Google" id="ProtNLM"/>
    </source>
</evidence>
<dbReference type="SUPFAM" id="SSF48452">
    <property type="entry name" value="TPR-like"/>
    <property type="match status" value="1"/>
</dbReference>
<feature type="region of interest" description="Disordered" evidence="1">
    <location>
        <begin position="132"/>
        <end position="154"/>
    </location>
</feature>
<evidence type="ECO:0000313" key="2">
    <source>
        <dbReference type="EMBL" id="SEK99664.1"/>
    </source>
</evidence>
<sequence>MGLRELKEVAHEQFVRGKFAQCAQTYGQVLRLAPKDPNMRVRHAEACRRAGDRLQAIASYRAAAELLLELGCESRARGALKAALELDPKDPLLLADIAALAPQGVLSDLERASLDFCESDGLPALPPLEATVGFATPSHRNPRTPAPASAERRPALPPLHRALPMAPLTPPPPVLLAVHEPLPPGPLAQSRFSAEDVTPTVTSSPLELPVQPEPTPPEALRPPGIQPLVPVPSPGPAPRAPRPAMEVRRLSPTTLAFRLSPQDSWVLVRARTPLDMHMVADLETFRPDSHEFTLDITVDSQDEDASHAAP</sequence>
<keyword evidence="3" id="KW-1185">Reference proteome</keyword>
<dbReference type="RefSeq" id="WP_075005866.1">
    <property type="nucleotide sequence ID" value="NZ_FOAP01000003.1"/>
</dbReference>